<dbReference type="InterPro" id="IPR037026">
    <property type="entry name" value="Vgr_OB-fold_dom_sf"/>
</dbReference>
<dbReference type="SUPFAM" id="SSF69255">
    <property type="entry name" value="gp5 N-terminal domain-like"/>
    <property type="match status" value="1"/>
</dbReference>
<gene>
    <name evidence="2" type="ORF">C8N38_101483</name>
</gene>
<dbReference type="SUPFAM" id="SSF69279">
    <property type="entry name" value="Phage tail proteins"/>
    <property type="match status" value="1"/>
</dbReference>
<dbReference type="EMBL" id="QAYC01000001">
    <property type="protein sequence ID" value="PTW52178.1"/>
    <property type="molecule type" value="Genomic_DNA"/>
</dbReference>
<accession>A0A8E2VPC5</accession>
<evidence type="ECO:0000313" key="2">
    <source>
        <dbReference type="EMBL" id="PTW52178.1"/>
    </source>
</evidence>
<reference evidence="2 3" key="1">
    <citation type="submission" date="2018-04" db="EMBL/GenBank/DDBJ databases">
        <title>Genomic Encyclopedia of Archaeal and Bacterial Type Strains, Phase II (KMG-II): from individual species to whole genera.</title>
        <authorList>
            <person name="Goeker M."/>
        </authorList>
    </citation>
    <scope>NUCLEOTIDE SEQUENCE [LARGE SCALE GENOMIC DNA]</scope>
    <source>
        <strain evidence="2 3">DSM 19783</strain>
    </source>
</reference>
<evidence type="ECO:0000259" key="1">
    <source>
        <dbReference type="Pfam" id="PF04717"/>
    </source>
</evidence>
<protein>
    <submittedName>
        <fullName evidence="2">Rhs element Vgr protein</fullName>
    </submittedName>
</protein>
<dbReference type="Pfam" id="PF04717">
    <property type="entry name" value="Phage_base_V"/>
    <property type="match status" value="1"/>
</dbReference>
<feature type="domain" description="Gp5/Type VI secretion system Vgr protein OB-fold" evidence="1">
    <location>
        <begin position="395"/>
        <end position="456"/>
    </location>
</feature>
<dbReference type="Proteomes" id="UP000244037">
    <property type="component" value="Unassembled WGS sequence"/>
</dbReference>
<comment type="caution">
    <text evidence="2">The sequence shown here is derived from an EMBL/GenBank/DDBJ whole genome shotgun (WGS) entry which is preliminary data.</text>
</comment>
<dbReference type="InterPro" id="IPR006531">
    <property type="entry name" value="Gp5/Vgr_OB"/>
</dbReference>
<sequence>MAESPVSGSDGPLGVTVKLNGSALADTVGIVSIRVETELNRVPEAVVTLADGSVAEQEFPLTDADTAKPGSEIEISAQFGSNTAQTLFTGIVTGLRLRIRSGSGGQLELSCRDKAVKMTGLCRTAVWSKTKDSDAMSALVQAAGLTADIAATDGPEADLVQHDCPDWDFLRLLADRNGQVLAVDAGKITAAAPDPSAAAKLTLTLGDDVLDFDARLDTVGLEKTVSVTGWDPAQQTATVQTSDAAAAGSWGSSALSDLTGVTGDRTRSQTASYAEGQVSLTSVAKARAARVSLASLQGRCSYPGSASAKPGDTIEIKGVGERMGGTAYVAGITHELGDGHWTTTARLGLPQGWRSDGIGPGGAAAGGLVAPVPGLQPATVVALTDSSSENPLSDAAMIKVSLPLSGDPPVEIWARYAQPYGSNGAGIQFLPEVGDEVVLGFFADDPAAPVILGSLHGGKLARTREATDENEIKALTTRSGLEISFDDDKTVLTAKTPGGHSIVLSDDDTSVTVTDSTGNTIKMESSGVTVSSKGTLDLTAEGNITISSSGGDVTASGTNVSLSGDMGLTAKGGTSAELSAGGQTTVKGAMVMIN</sequence>
<name>A0A8E2VPC5_9RHOB</name>
<evidence type="ECO:0000313" key="3">
    <source>
        <dbReference type="Proteomes" id="UP000244037"/>
    </source>
</evidence>
<dbReference type="OrthoDB" id="9762420at2"/>
<dbReference type="RefSeq" id="WP_108023538.1">
    <property type="nucleotide sequence ID" value="NZ_QAYC01000001.1"/>
</dbReference>
<keyword evidence="3" id="KW-1185">Reference proteome</keyword>
<dbReference type="AlphaFoldDB" id="A0A8E2VPC5"/>
<proteinExistence type="predicted"/>
<dbReference type="Gene3D" id="2.40.50.230">
    <property type="entry name" value="Gp5 N-terminal domain"/>
    <property type="match status" value="1"/>
</dbReference>
<organism evidence="2 3">
    <name type="scientific">Rhodovulum kholense</name>
    <dbReference type="NCBI Taxonomy" id="453584"/>
    <lineage>
        <taxon>Bacteria</taxon>
        <taxon>Pseudomonadati</taxon>
        <taxon>Pseudomonadota</taxon>
        <taxon>Alphaproteobacteria</taxon>
        <taxon>Rhodobacterales</taxon>
        <taxon>Paracoccaceae</taxon>
        <taxon>Rhodovulum</taxon>
    </lineage>
</organism>